<comment type="caution">
    <text evidence="7">The sequence shown here is derived from an EMBL/GenBank/DDBJ whole genome shotgun (WGS) entry which is preliminary data.</text>
</comment>
<evidence type="ECO:0000313" key="7">
    <source>
        <dbReference type="EMBL" id="MBK1671631.1"/>
    </source>
</evidence>
<dbReference type="PANTHER" id="PTHR30349">
    <property type="entry name" value="PHAGE INTEGRASE-RELATED"/>
    <property type="match status" value="1"/>
</dbReference>
<evidence type="ECO:0000256" key="3">
    <source>
        <dbReference type="ARBA" id="ARBA00023172"/>
    </source>
</evidence>
<name>A0ABS1DNR0_9PROT</name>
<reference evidence="7 8" key="1">
    <citation type="journal article" date="2020" name="Microorganisms">
        <title>Osmotic Adaptation and Compatible Solute Biosynthesis of Phototrophic Bacteria as Revealed from Genome Analyses.</title>
        <authorList>
            <person name="Imhoff J.F."/>
            <person name="Rahn T."/>
            <person name="Kunzel S."/>
            <person name="Keller A."/>
            <person name="Neulinger S.C."/>
        </authorList>
    </citation>
    <scope>NUCLEOTIDE SEQUENCE [LARGE SCALE GENOMIC DNA]</scope>
    <source>
        <strain evidence="7 8">DSM 9895</strain>
    </source>
</reference>
<dbReference type="PROSITE" id="PS51898">
    <property type="entry name" value="TYR_RECOMBINASE"/>
    <property type="match status" value="1"/>
</dbReference>
<keyword evidence="2 4" id="KW-0238">DNA-binding</keyword>
<dbReference type="InterPro" id="IPR050090">
    <property type="entry name" value="Tyrosine_recombinase_XerCD"/>
</dbReference>
<organism evidence="7 8">
    <name type="scientific">Rhodovibrio sodomensis</name>
    <dbReference type="NCBI Taxonomy" id="1088"/>
    <lineage>
        <taxon>Bacteria</taxon>
        <taxon>Pseudomonadati</taxon>
        <taxon>Pseudomonadota</taxon>
        <taxon>Alphaproteobacteria</taxon>
        <taxon>Rhodospirillales</taxon>
        <taxon>Rhodovibrionaceae</taxon>
        <taxon>Rhodovibrio</taxon>
    </lineage>
</organism>
<accession>A0ABS1DNR0</accession>
<evidence type="ECO:0000256" key="4">
    <source>
        <dbReference type="PROSITE-ProRule" id="PRU01248"/>
    </source>
</evidence>
<dbReference type="Gene3D" id="1.10.443.10">
    <property type="entry name" value="Intergrase catalytic core"/>
    <property type="match status" value="1"/>
</dbReference>
<dbReference type="InterPro" id="IPR013762">
    <property type="entry name" value="Integrase-like_cat_sf"/>
</dbReference>
<feature type="domain" description="Core-binding (CB)" evidence="6">
    <location>
        <begin position="105"/>
        <end position="186"/>
    </location>
</feature>
<evidence type="ECO:0000259" key="5">
    <source>
        <dbReference type="PROSITE" id="PS51898"/>
    </source>
</evidence>
<feature type="domain" description="Tyr recombinase" evidence="5">
    <location>
        <begin position="209"/>
        <end position="393"/>
    </location>
</feature>
<gene>
    <name evidence="7" type="ORF">CKO28_26940</name>
</gene>
<dbReference type="EMBL" id="NRRL01000259">
    <property type="protein sequence ID" value="MBK1671631.1"/>
    <property type="molecule type" value="Genomic_DNA"/>
</dbReference>
<keyword evidence="1" id="KW-0229">DNA integration</keyword>
<evidence type="ECO:0000259" key="6">
    <source>
        <dbReference type="PROSITE" id="PS51900"/>
    </source>
</evidence>
<dbReference type="InterPro" id="IPR011010">
    <property type="entry name" value="DNA_brk_join_enz"/>
</dbReference>
<keyword evidence="8" id="KW-1185">Reference proteome</keyword>
<dbReference type="InterPro" id="IPR002104">
    <property type="entry name" value="Integrase_catalytic"/>
</dbReference>
<keyword evidence="3" id="KW-0233">DNA recombination</keyword>
<proteinExistence type="predicted"/>
<dbReference type="PROSITE" id="PS51900">
    <property type="entry name" value="CB"/>
    <property type="match status" value="1"/>
</dbReference>
<sequence length="399" mass="43938">MDAGNLAESIAAFDGQLAKLGHTRLTRLKYSEGARHFAAWLRLSGVAVASVDDCVVTRFATHDCCCSGYRRQSRLSRRYVNKVRRFVRFLIEQELVAAPPAPTVNSVPESVVAFQEFLRSHRGLAERTIDRNGRLVLRLLPVLGGDPEAYDAARVRHVILEQARSCSPGYVKTMTTALRAYLRFLAARGACQPGLDRAVPAVAEWRLSTLPRYLPAERVEQLISACDTSTPIGLRDHAILLLLARLGLRAGDVTALRLDDLAWHEGTLRLCGKGRREVRLPLPQDVGDALLAYIERVRPRVPEERVFLRVHAPYRPFSRSGCIAAVVRRGLERAGIADAPSQGARLLRHSAATAMLRGGATLETVGTVLRHRSVDTTAHYAKVDVATLTAITQPWPGEA</sequence>
<dbReference type="PANTHER" id="PTHR30349:SF90">
    <property type="entry name" value="TYROSINE RECOMBINASE XERD"/>
    <property type="match status" value="1"/>
</dbReference>
<evidence type="ECO:0000313" key="8">
    <source>
        <dbReference type="Proteomes" id="UP001296873"/>
    </source>
</evidence>
<evidence type="ECO:0000256" key="2">
    <source>
        <dbReference type="ARBA" id="ARBA00023125"/>
    </source>
</evidence>
<dbReference type="SUPFAM" id="SSF56349">
    <property type="entry name" value="DNA breaking-rejoining enzymes"/>
    <property type="match status" value="1"/>
</dbReference>
<dbReference type="RefSeq" id="WP_207168968.1">
    <property type="nucleotide sequence ID" value="NZ_NRRL01000259.1"/>
</dbReference>
<dbReference type="Pfam" id="PF00589">
    <property type="entry name" value="Phage_integrase"/>
    <property type="match status" value="1"/>
</dbReference>
<dbReference type="InterPro" id="IPR044068">
    <property type="entry name" value="CB"/>
</dbReference>
<dbReference type="Proteomes" id="UP001296873">
    <property type="component" value="Unassembled WGS sequence"/>
</dbReference>
<protein>
    <submittedName>
        <fullName evidence="7">Integrase</fullName>
    </submittedName>
</protein>
<evidence type="ECO:0000256" key="1">
    <source>
        <dbReference type="ARBA" id="ARBA00022908"/>
    </source>
</evidence>